<feature type="region of interest" description="Disordered" evidence="1">
    <location>
        <begin position="336"/>
        <end position="356"/>
    </location>
</feature>
<gene>
    <name evidence="2" type="ORF">MUK42_29975</name>
</gene>
<protein>
    <submittedName>
        <fullName evidence="2">Uncharacterized protein</fullName>
    </submittedName>
</protein>
<evidence type="ECO:0000313" key="3">
    <source>
        <dbReference type="Proteomes" id="UP001055439"/>
    </source>
</evidence>
<evidence type="ECO:0000256" key="1">
    <source>
        <dbReference type="SAM" id="MobiDB-lite"/>
    </source>
</evidence>
<keyword evidence="3" id="KW-1185">Reference proteome</keyword>
<dbReference type="PANTHER" id="PTHR36139">
    <property type="entry name" value="SUCCINATE DEHYDROGENASE SUBUNIT 5, MITOCHONDRIAL"/>
    <property type="match status" value="1"/>
</dbReference>
<dbReference type="Proteomes" id="UP001055439">
    <property type="component" value="Chromosome 6"/>
</dbReference>
<feature type="compositionally biased region" description="Polar residues" evidence="1">
    <location>
        <begin position="302"/>
        <end position="320"/>
    </location>
</feature>
<feature type="region of interest" description="Disordered" evidence="1">
    <location>
        <begin position="225"/>
        <end position="320"/>
    </location>
</feature>
<proteinExistence type="predicted"/>
<feature type="compositionally biased region" description="Polar residues" evidence="1">
    <location>
        <begin position="261"/>
        <end position="280"/>
    </location>
</feature>
<name>A0A9E7KF00_9LILI</name>
<dbReference type="EMBL" id="CP097508">
    <property type="protein sequence ID" value="URE13355.1"/>
    <property type="molecule type" value="Genomic_DNA"/>
</dbReference>
<accession>A0A9E7KF00</accession>
<feature type="compositionally biased region" description="Pro residues" evidence="1">
    <location>
        <begin position="289"/>
        <end position="301"/>
    </location>
</feature>
<dbReference type="GO" id="GO:0006099">
    <property type="term" value="P:tricarboxylic acid cycle"/>
    <property type="evidence" value="ECO:0007669"/>
    <property type="project" value="InterPro"/>
</dbReference>
<evidence type="ECO:0000313" key="2">
    <source>
        <dbReference type="EMBL" id="URE13355.1"/>
    </source>
</evidence>
<feature type="compositionally biased region" description="Polar residues" evidence="1">
    <location>
        <begin position="337"/>
        <end position="348"/>
    </location>
</feature>
<dbReference type="OrthoDB" id="1910373at2759"/>
<organism evidence="2 3">
    <name type="scientific">Musa troglodytarum</name>
    <name type="common">fe'i banana</name>
    <dbReference type="NCBI Taxonomy" id="320322"/>
    <lineage>
        <taxon>Eukaryota</taxon>
        <taxon>Viridiplantae</taxon>
        <taxon>Streptophyta</taxon>
        <taxon>Embryophyta</taxon>
        <taxon>Tracheophyta</taxon>
        <taxon>Spermatophyta</taxon>
        <taxon>Magnoliopsida</taxon>
        <taxon>Liliopsida</taxon>
        <taxon>Zingiberales</taxon>
        <taxon>Musaceae</taxon>
        <taxon>Musa</taxon>
    </lineage>
</organism>
<dbReference type="GO" id="GO:0045273">
    <property type="term" value="C:respiratory chain complex II (succinate dehydrogenase)"/>
    <property type="evidence" value="ECO:0007669"/>
    <property type="project" value="InterPro"/>
</dbReference>
<dbReference type="Pfam" id="PF14290">
    <property type="entry name" value="SDH5_plant"/>
    <property type="match status" value="1"/>
</dbReference>
<sequence length="490" mass="52472">MRQRRLCQKPPKIKLAKRLWHMYFVQLRYLWNLVGYWHPLVALDDLCGLSGENVGHLPQHLEDAIRASYKRYITYLDSFGPDETFFRKKVELELKTKMIHLKMRCSGIGSEWGKFMLLLLRTAWKGYASWHLWAFRVLCGAQVMRSDSESTFGRLSVLLGVVAAAIVGARGVDSSSNAASLSHFAAVDWLAWSDKDGSEGRPRHPVHGSRGDALTSLHRHFALLSQPSTDPRGHASFRFSATLPPPSTSAGAPPSKAPPHSTANAAQPWSRTSSLLSPTANRWCASAASPPPPPPPSPPPTYSFTTDSRGTPSVRSQFSATATEPCPYASVWPAPATSLSRPSNSQAPDSAADVQVSTSITATIGPPPLPSVDAAPPSNVPAITSYASVTARPQAPSSARFPPQISSTTSFRLSAITNSHAPSSTAAAAATIQDHPRAFSPAASLSLFAAATATAIQLVMCLNACISIFVKAIPLPNDSVCVVCSDQGCK</sequence>
<dbReference type="PANTHER" id="PTHR36139:SF1">
    <property type="entry name" value="SUCCINATE DEHYDROGENASE SUBUNIT 5, MITOCHONDRIAL"/>
    <property type="match status" value="1"/>
</dbReference>
<dbReference type="AlphaFoldDB" id="A0A9E7KF00"/>
<reference evidence="2" key="1">
    <citation type="submission" date="2022-05" db="EMBL/GenBank/DDBJ databases">
        <title>The Musa troglodytarum L. genome provides insights into the mechanism of non-climacteric behaviour and enrichment of carotenoids.</title>
        <authorList>
            <person name="Wang J."/>
        </authorList>
    </citation>
    <scope>NUCLEOTIDE SEQUENCE</scope>
    <source>
        <tissue evidence="2">Leaf</tissue>
    </source>
</reference>
<dbReference type="InterPro" id="IPR025397">
    <property type="entry name" value="SDH5"/>
</dbReference>